<protein>
    <submittedName>
        <fullName evidence="1">Dipeptidase</fullName>
    </submittedName>
</protein>
<dbReference type="PANTHER" id="PTHR10443:SF12">
    <property type="entry name" value="DIPEPTIDASE"/>
    <property type="match status" value="1"/>
</dbReference>
<evidence type="ECO:0000313" key="1">
    <source>
        <dbReference type="EMBL" id="MFC1413471.1"/>
    </source>
</evidence>
<dbReference type="Gene3D" id="3.20.20.140">
    <property type="entry name" value="Metal-dependent hydrolases"/>
    <property type="match status" value="1"/>
</dbReference>
<proteinExistence type="predicted"/>
<keyword evidence="2" id="KW-1185">Reference proteome</keyword>
<reference evidence="1 2" key="1">
    <citation type="submission" date="2024-09" db="EMBL/GenBank/DDBJ databases">
        <authorList>
            <person name="Lee S.D."/>
        </authorList>
    </citation>
    <scope>NUCLEOTIDE SEQUENCE [LARGE SCALE GENOMIC DNA]</scope>
    <source>
        <strain evidence="1 2">N1-1</strain>
    </source>
</reference>
<dbReference type="InterPro" id="IPR008257">
    <property type="entry name" value="Pept_M19"/>
</dbReference>
<organism evidence="1 2">
    <name type="scientific">Streptacidiphilus alkalitolerans</name>
    <dbReference type="NCBI Taxonomy" id="3342712"/>
    <lineage>
        <taxon>Bacteria</taxon>
        <taxon>Bacillati</taxon>
        <taxon>Actinomycetota</taxon>
        <taxon>Actinomycetes</taxon>
        <taxon>Kitasatosporales</taxon>
        <taxon>Streptomycetaceae</taxon>
        <taxon>Streptacidiphilus</taxon>
    </lineage>
</organism>
<dbReference type="PROSITE" id="PS51365">
    <property type="entry name" value="RENAL_DIPEPTIDASE_2"/>
    <property type="match status" value="1"/>
</dbReference>
<sequence length="419" mass="45067">MSSTHVHHVQATDAHATDVVDLALNSTPVFDGHNDLPTALRARSGYSVEGLEQGRPDLHTDLARLRAGRVGAQFWSVYVSSKLPEPEAVVSTLEQIDAVYRLVARYPEDLRIAYTAAEVERAFAENRIASLLGVEGGHSLAGSTGVLRSFARLGVRYVTLTHNDNTAWADSATDAPGVGGLDDTGRAIVAELNRTGVLVDLSHVAESTQRAALAASSAPVLFSHSSSRAVNDHPRNVGDPVLELLRGNGGVIQLTFVPAFVSGAVGEWSQALQAERERLGLPAVSWTWPRAPRPGEDPEQVAKEYAAAFSAPTDDRLLRWLESHPRPEVTVAQVADHVEHAREVAGVEHVGLGGDYDGVDHQPTGLADVSRYPVLLRELAARGWSQSDLEALTGRNVLRVLRAAEEQAAEPLWPTAPLR</sequence>
<dbReference type="Pfam" id="PF01244">
    <property type="entry name" value="Peptidase_M19"/>
    <property type="match status" value="1"/>
</dbReference>
<accession>A0ABV6VIF4</accession>
<dbReference type="Proteomes" id="UP001592582">
    <property type="component" value="Unassembled WGS sequence"/>
</dbReference>
<dbReference type="CDD" id="cd01301">
    <property type="entry name" value="rDP_like"/>
    <property type="match status" value="1"/>
</dbReference>
<dbReference type="SUPFAM" id="SSF51556">
    <property type="entry name" value="Metallo-dependent hydrolases"/>
    <property type="match status" value="1"/>
</dbReference>
<name>A0ABV6VIF4_9ACTN</name>
<dbReference type="RefSeq" id="WP_380515396.1">
    <property type="nucleotide sequence ID" value="NZ_JBHEZX010000017.1"/>
</dbReference>
<gene>
    <name evidence="1" type="ORF">ACEZDG_29840</name>
</gene>
<dbReference type="InterPro" id="IPR032466">
    <property type="entry name" value="Metal_Hydrolase"/>
</dbReference>
<comment type="caution">
    <text evidence="1">The sequence shown here is derived from an EMBL/GenBank/DDBJ whole genome shotgun (WGS) entry which is preliminary data.</text>
</comment>
<evidence type="ECO:0000313" key="2">
    <source>
        <dbReference type="Proteomes" id="UP001592582"/>
    </source>
</evidence>
<dbReference type="PANTHER" id="PTHR10443">
    <property type="entry name" value="MICROSOMAL DIPEPTIDASE"/>
    <property type="match status" value="1"/>
</dbReference>
<dbReference type="EMBL" id="JBHEZX010000017">
    <property type="protein sequence ID" value="MFC1413471.1"/>
    <property type="molecule type" value="Genomic_DNA"/>
</dbReference>